<sequence length="285" mass="32285">MITVRLFLSVAAVRNWSVSQLDVTNVFLHGDLPETVYMRLPPGYAYLSDQCPSNSHEYVCKLVKSIYGLKQAPRRWFVKFSTALKEYNFQQSHSDNSLFTLHKNDQFVAVLVYVDDILMSGSSDKLIAEVKAYLLTKFKIKDLGPLKYFLGIEVARSAKCFYLNQRKYVLDLLRDTGMTVAKPSTIPIEQNHSLLDNQSALLKCSEASTYRQLVGRLIYLTITRPDLSYTVHVLSQFMNCPRVDHLYAVFRVLRYLKQSPGQGLLISATSPLTLTACCDSDWGGG</sequence>
<evidence type="ECO:0000313" key="3">
    <source>
        <dbReference type="Proteomes" id="UP000077755"/>
    </source>
</evidence>
<dbReference type="PANTHER" id="PTHR11439">
    <property type="entry name" value="GAG-POL-RELATED RETROTRANSPOSON"/>
    <property type="match status" value="1"/>
</dbReference>
<reference evidence="2" key="1">
    <citation type="journal article" date="2016" name="Nat. Genet.">
        <title>A high-quality carrot genome assembly provides new insights into carotenoid accumulation and asterid genome evolution.</title>
        <authorList>
            <person name="Iorizzo M."/>
            <person name="Ellison S."/>
            <person name="Senalik D."/>
            <person name="Zeng P."/>
            <person name="Satapoomin P."/>
            <person name="Huang J."/>
            <person name="Bowman M."/>
            <person name="Iovene M."/>
            <person name="Sanseverino W."/>
            <person name="Cavagnaro P."/>
            <person name="Yildiz M."/>
            <person name="Macko-Podgorni A."/>
            <person name="Moranska E."/>
            <person name="Grzebelus E."/>
            <person name="Grzebelus D."/>
            <person name="Ashrafi H."/>
            <person name="Zheng Z."/>
            <person name="Cheng S."/>
            <person name="Spooner D."/>
            <person name="Van Deynze A."/>
            <person name="Simon P."/>
        </authorList>
    </citation>
    <scope>NUCLEOTIDE SEQUENCE</scope>
    <source>
        <tissue evidence="2">Leaf</tissue>
    </source>
</reference>
<evidence type="ECO:0000259" key="1">
    <source>
        <dbReference type="Pfam" id="PF07727"/>
    </source>
</evidence>
<feature type="domain" description="Reverse transcriptase Ty1/copia-type" evidence="1">
    <location>
        <begin position="3"/>
        <end position="189"/>
    </location>
</feature>
<reference evidence="2" key="2">
    <citation type="submission" date="2022-03" db="EMBL/GenBank/DDBJ databases">
        <title>Draft title - Genomic analysis of global carrot germplasm unveils the trajectory of domestication and the origin of high carotenoid orange carrot.</title>
        <authorList>
            <person name="Iorizzo M."/>
            <person name="Ellison S."/>
            <person name="Senalik D."/>
            <person name="Macko-Podgorni A."/>
            <person name="Grzebelus D."/>
            <person name="Bostan H."/>
            <person name="Rolling W."/>
            <person name="Curaba J."/>
            <person name="Simon P."/>
        </authorList>
    </citation>
    <scope>NUCLEOTIDE SEQUENCE</scope>
    <source>
        <tissue evidence="2">Leaf</tissue>
    </source>
</reference>
<protein>
    <recommendedName>
        <fullName evidence="1">Reverse transcriptase Ty1/copia-type domain-containing protein</fullName>
    </recommendedName>
</protein>
<dbReference type="AlphaFoldDB" id="A0AAF1B247"/>
<dbReference type="EMBL" id="CP093348">
    <property type="protein sequence ID" value="WOH03784.1"/>
    <property type="molecule type" value="Genomic_DNA"/>
</dbReference>
<dbReference type="Pfam" id="PF07727">
    <property type="entry name" value="RVT_2"/>
    <property type="match status" value="1"/>
</dbReference>
<keyword evidence="3" id="KW-1185">Reference proteome</keyword>
<dbReference type="PANTHER" id="PTHR11439:SF470">
    <property type="entry name" value="CYSTEINE-RICH RLK (RECEPTOR-LIKE PROTEIN KINASE) 8"/>
    <property type="match status" value="1"/>
</dbReference>
<dbReference type="Proteomes" id="UP000077755">
    <property type="component" value="Chromosome 6"/>
</dbReference>
<dbReference type="InterPro" id="IPR013103">
    <property type="entry name" value="RVT_2"/>
</dbReference>
<organism evidence="2 3">
    <name type="scientific">Daucus carota subsp. sativus</name>
    <name type="common">Carrot</name>
    <dbReference type="NCBI Taxonomy" id="79200"/>
    <lineage>
        <taxon>Eukaryota</taxon>
        <taxon>Viridiplantae</taxon>
        <taxon>Streptophyta</taxon>
        <taxon>Embryophyta</taxon>
        <taxon>Tracheophyta</taxon>
        <taxon>Spermatophyta</taxon>
        <taxon>Magnoliopsida</taxon>
        <taxon>eudicotyledons</taxon>
        <taxon>Gunneridae</taxon>
        <taxon>Pentapetalae</taxon>
        <taxon>asterids</taxon>
        <taxon>campanulids</taxon>
        <taxon>Apiales</taxon>
        <taxon>Apiaceae</taxon>
        <taxon>Apioideae</taxon>
        <taxon>Scandiceae</taxon>
        <taxon>Daucinae</taxon>
        <taxon>Daucus</taxon>
        <taxon>Daucus sect. Daucus</taxon>
    </lineage>
</organism>
<proteinExistence type="predicted"/>
<name>A0AAF1B247_DAUCS</name>
<dbReference type="SUPFAM" id="SSF56672">
    <property type="entry name" value="DNA/RNA polymerases"/>
    <property type="match status" value="1"/>
</dbReference>
<gene>
    <name evidence="2" type="ORF">DCAR_0623184</name>
</gene>
<evidence type="ECO:0000313" key="2">
    <source>
        <dbReference type="EMBL" id="WOH03784.1"/>
    </source>
</evidence>
<dbReference type="InterPro" id="IPR043502">
    <property type="entry name" value="DNA/RNA_pol_sf"/>
</dbReference>
<accession>A0AAF1B247</accession>